<dbReference type="AlphaFoldDB" id="A0A179T249"/>
<evidence type="ECO:0000313" key="3">
    <source>
        <dbReference type="Proteomes" id="UP000078534"/>
    </source>
</evidence>
<dbReference type="RefSeq" id="WP_066328750.1">
    <property type="nucleotide sequence ID" value="NZ_LWSG01000005.1"/>
</dbReference>
<gene>
    <name evidence="2" type="ORF">A6K24_17425</name>
</gene>
<evidence type="ECO:0000313" key="2">
    <source>
        <dbReference type="EMBL" id="OAS88156.1"/>
    </source>
</evidence>
<accession>A0A179T249</accession>
<feature type="transmembrane region" description="Helical" evidence="1">
    <location>
        <begin position="7"/>
        <end position="30"/>
    </location>
</feature>
<dbReference type="STRING" id="152268.A6K24_17425"/>
<protein>
    <submittedName>
        <fullName evidence="2">Uncharacterized protein</fullName>
    </submittedName>
</protein>
<keyword evidence="1" id="KW-0812">Transmembrane</keyword>
<reference evidence="3" key="1">
    <citation type="submission" date="2016-04" db="EMBL/GenBank/DDBJ databases">
        <authorList>
            <person name="Lyu Z."/>
            <person name="Lyu W."/>
        </authorList>
    </citation>
    <scope>NUCLEOTIDE SEQUENCE [LARGE SCALE GENOMIC DNA]</scope>
    <source>
        <strain evidence="3">C44</strain>
    </source>
</reference>
<dbReference type="Proteomes" id="UP000078534">
    <property type="component" value="Unassembled WGS sequence"/>
</dbReference>
<feature type="transmembrane region" description="Helical" evidence="1">
    <location>
        <begin position="36"/>
        <end position="60"/>
    </location>
</feature>
<proteinExistence type="predicted"/>
<sequence>MPKLLKLMIFWVIIFPVTLTGAAVLAELLFGAKFEFVHYVPIFLGWAITGMLVGLVIYIIQKRNLIRH</sequence>
<dbReference type="OrthoDB" id="2721708at2"/>
<comment type="caution">
    <text evidence="2">The sequence shown here is derived from an EMBL/GenBank/DDBJ whole genome shotgun (WGS) entry which is preliminary data.</text>
</comment>
<keyword evidence="1" id="KW-1133">Transmembrane helix</keyword>
<organism evidence="2 3">
    <name type="scientific">Metabacillus litoralis</name>
    <dbReference type="NCBI Taxonomy" id="152268"/>
    <lineage>
        <taxon>Bacteria</taxon>
        <taxon>Bacillati</taxon>
        <taxon>Bacillota</taxon>
        <taxon>Bacilli</taxon>
        <taxon>Bacillales</taxon>
        <taxon>Bacillaceae</taxon>
        <taxon>Metabacillus</taxon>
    </lineage>
</organism>
<dbReference type="EMBL" id="LWSG01000005">
    <property type="protein sequence ID" value="OAS88156.1"/>
    <property type="molecule type" value="Genomic_DNA"/>
</dbReference>
<keyword evidence="3" id="KW-1185">Reference proteome</keyword>
<keyword evidence="1" id="KW-0472">Membrane</keyword>
<name>A0A179T249_9BACI</name>
<evidence type="ECO:0000256" key="1">
    <source>
        <dbReference type="SAM" id="Phobius"/>
    </source>
</evidence>